<reference evidence="2 3" key="1">
    <citation type="submission" date="2016-10" db="EMBL/GenBank/DDBJ databases">
        <authorList>
            <person name="de Groot N.N."/>
        </authorList>
    </citation>
    <scope>NUCLEOTIDE SEQUENCE [LARGE SCALE GENOMIC DNA]</scope>
    <source>
        <strain evidence="2 3">LMG 18387</strain>
    </source>
</reference>
<sequence length="220" mass="24356">MTTPKQPDPLSHLAQSLAADYEQSREAQRDRVIAELQQVIERVPEQSEFTNTRRYQVLGPILTLISLALLAFGIVQGKTGLLICGAFMSLLFALVTWQHRNAGQQPFMRLTRRQLFVDSLSAPVELADVVDIYVKDEGLLTLQKLTLSPTAALPTHRAVRQVFGNQAMAFKKPEPHIRIHSAGLMSGGSKLDCDDTAALLDAYVQAAHAQRQLDTLRQDG</sequence>
<keyword evidence="1" id="KW-1133">Transmembrane helix</keyword>
<dbReference type="EMBL" id="FNDG01000011">
    <property type="protein sequence ID" value="SDI08991.1"/>
    <property type="molecule type" value="Genomic_DNA"/>
</dbReference>
<dbReference type="Proteomes" id="UP000198606">
    <property type="component" value="Unassembled WGS sequence"/>
</dbReference>
<protein>
    <submittedName>
        <fullName evidence="2">Uncharacterized protein</fullName>
    </submittedName>
</protein>
<dbReference type="RefSeq" id="WP_175154238.1">
    <property type="nucleotide sequence ID" value="NZ_FNDG01000011.1"/>
</dbReference>
<evidence type="ECO:0000313" key="3">
    <source>
        <dbReference type="Proteomes" id="UP000198606"/>
    </source>
</evidence>
<accession>A0A1G8HR77</accession>
<dbReference type="AlphaFoldDB" id="A0A1G8HR77"/>
<keyword evidence="1" id="KW-0472">Membrane</keyword>
<keyword evidence="1" id="KW-0812">Transmembrane</keyword>
<organism evidence="2 3">
    <name type="scientific">Phytopseudomonas flavescens</name>
    <dbReference type="NCBI Taxonomy" id="29435"/>
    <lineage>
        <taxon>Bacteria</taxon>
        <taxon>Pseudomonadati</taxon>
        <taxon>Pseudomonadota</taxon>
        <taxon>Gammaproteobacteria</taxon>
        <taxon>Pseudomonadales</taxon>
        <taxon>Pseudomonadaceae</taxon>
        <taxon>Phytopseudomonas</taxon>
    </lineage>
</organism>
<evidence type="ECO:0000256" key="1">
    <source>
        <dbReference type="SAM" id="Phobius"/>
    </source>
</evidence>
<feature type="transmembrane region" description="Helical" evidence="1">
    <location>
        <begin position="80"/>
        <end position="99"/>
    </location>
</feature>
<dbReference type="STRING" id="29435.SAMN05216588_11162"/>
<proteinExistence type="predicted"/>
<gene>
    <name evidence="2" type="ORF">SAMN05216588_11162</name>
</gene>
<feature type="transmembrane region" description="Helical" evidence="1">
    <location>
        <begin position="57"/>
        <end position="74"/>
    </location>
</feature>
<evidence type="ECO:0000313" key="2">
    <source>
        <dbReference type="EMBL" id="SDI08991.1"/>
    </source>
</evidence>
<name>A0A1G8HR77_9GAMM</name>